<dbReference type="VEuPathDB" id="VectorBase:AALB001861"/>
<reference evidence="1" key="2">
    <citation type="submission" date="2022-08" db="UniProtKB">
        <authorList>
            <consortium name="EnsemblMetazoa"/>
        </authorList>
    </citation>
    <scope>IDENTIFICATION</scope>
    <source>
        <strain evidence="1">STECLA/ALBI9_A</strain>
    </source>
</reference>
<dbReference type="AlphaFoldDB" id="A0A182F5W3"/>
<name>A0A182F5W3_ANOAL</name>
<accession>A0A182F5W3</accession>
<organism evidence="1 2">
    <name type="scientific">Anopheles albimanus</name>
    <name type="common">New world malaria mosquito</name>
    <dbReference type="NCBI Taxonomy" id="7167"/>
    <lineage>
        <taxon>Eukaryota</taxon>
        <taxon>Metazoa</taxon>
        <taxon>Ecdysozoa</taxon>
        <taxon>Arthropoda</taxon>
        <taxon>Hexapoda</taxon>
        <taxon>Insecta</taxon>
        <taxon>Pterygota</taxon>
        <taxon>Neoptera</taxon>
        <taxon>Endopterygota</taxon>
        <taxon>Diptera</taxon>
        <taxon>Nematocera</taxon>
        <taxon>Culicoidea</taxon>
        <taxon>Culicidae</taxon>
        <taxon>Anophelinae</taxon>
        <taxon>Anopheles</taxon>
    </lineage>
</organism>
<protein>
    <submittedName>
        <fullName evidence="1">Uncharacterized protein</fullName>
    </submittedName>
</protein>
<evidence type="ECO:0000313" key="2">
    <source>
        <dbReference type="Proteomes" id="UP000069272"/>
    </source>
</evidence>
<dbReference type="EnsemblMetazoa" id="AALB001861-RA">
    <property type="protein sequence ID" value="AALB001861-PA"/>
    <property type="gene ID" value="AALB001861"/>
</dbReference>
<sequence>MFKYVFVLLALVAAVFAAPKPQLLYTAPAASYSYSESYRAPPATVYTTGLLPGAYPATYAAPALYSASYPAPAYLF</sequence>
<dbReference type="Proteomes" id="UP000069272">
    <property type="component" value="Chromosome 2L"/>
</dbReference>
<reference evidence="1 2" key="1">
    <citation type="journal article" date="2017" name="G3 (Bethesda)">
        <title>The Physical Genome Mapping of Anopheles albimanus Corrected Scaffold Misassemblies and Identified Interarm Rearrangements in Genus Anopheles.</title>
        <authorList>
            <person name="Artemov G.N."/>
            <person name="Peery A.N."/>
            <person name="Jiang X."/>
            <person name="Tu Z."/>
            <person name="Stegniy V.N."/>
            <person name="Sharakhova M.V."/>
            <person name="Sharakhov I.V."/>
        </authorList>
    </citation>
    <scope>NUCLEOTIDE SEQUENCE [LARGE SCALE GENOMIC DNA]</scope>
    <source>
        <strain evidence="1 2">ALBI9_A</strain>
    </source>
</reference>
<keyword evidence="2" id="KW-1185">Reference proteome</keyword>
<evidence type="ECO:0000313" key="1">
    <source>
        <dbReference type="EnsemblMetazoa" id="AALB001861-PA"/>
    </source>
</evidence>
<proteinExistence type="predicted"/>